<feature type="active site" description="Proton acceptor; for dehydratase activity" evidence="8">
    <location>
        <position position="1064"/>
    </location>
</feature>
<dbReference type="SMART" id="SM00827">
    <property type="entry name" value="PKS_AT"/>
    <property type="match status" value="1"/>
</dbReference>
<keyword evidence="6" id="KW-0511">Multifunctional enzyme</keyword>
<evidence type="ECO:0000259" key="10">
    <source>
        <dbReference type="PROSITE" id="PS52004"/>
    </source>
</evidence>
<dbReference type="InterPro" id="IPR014031">
    <property type="entry name" value="Ketoacyl_synth_C"/>
</dbReference>
<dbReference type="Gene3D" id="3.40.47.10">
    <property type="match status" value="1"/>
</dbReference>
<dbReference type="SMART" id="SM00825">
    <property type="entry name" value="PKS_KS"/>
    <property type="match status" value="1"/>
</dbReference>
<dbReference type="InterPro" id="IPR050091">
    <property type="entry name" value="PKS_NRPS_Biosynth_Enz"/>
</dbReference>
<evidence type="ECO:0000259" key="11">
    <source>
        <dbReference type="PROSITE" id="PS52019"/>
    </source>
</evidence>
<keyword evidence="5" id="KW-0560">Oxidoreductase</keyword>
<dbReference type="InterPro" id="IPR009081">
    <property type="entry name" value="PP-bd_ACP"/>
</dbReference>
<evidence type="ECO:0000313" key="12">
    <source>
        <dbReference type="EMBL" id="KAK9413400.1"/>
    </source>
</evidence>
<feature type="domain" description="Ketosynthase family 3 (KS3)" evidence="10">
    <location>
        <begin position="21"/>
        <end position="446"/>
    </location>
</feature>
<evidence type="ECO:0000313" key="13">
    <source>
        <dbReference type="Proteomes" id="UP001408356"/>
    </source>
</evidence>
<evidence type="ECO:0000259" key="9">
    <source>
        <dbReference type="PROSITE" id="PS50075"/>
    </source>
</evidence>
<dbReference type="InterPro" id="IPR006162">
    <property type="entry name" value="Ppantetheine_attach_site"/>
</dbReference>
<dbReference type="SUPFAM" id="SSF53335">
    <property type="entry name" value="S-adenosyl-L-methionine-dependent methyltransferases"/>
    <property type="match status" value="1"/>
</dbReference>
<dbReference type="InterPro" id="IPR014043">
    <property type="entry name" value="Acyl_transferase_dom"/>
</dbReference>
<dbReference type="Pfam" id="PF08240">
    <property type="entry name" value="ADH_N"/>
    <property type="match status" value="1"/>
</dbReference>
<gene>
    <name evidence="12" type="ORF">SUNI508_02599</name>
</gene>
<evidence type="ECO:0000256" key="3">
    <source>
        <dbReference type="ARBA" id="ARBA00022679"/>
    </source>
</evidence>
<dbReference type="Gene3D" id="3.40.50.720">
    <property type="entry name" value="NAD(P)-binding Rossmann-like Domain"/>
    <property type="match status" value="2"/>
</dbReference>
<dbReference type="InterPro" id="IPR016036">
    <property type="entry name" value="Malonyl_transacylase_ACP-bd"/>
</dbReference>
<evidence type="ECO:0008006" key="14">
    <source>
        <dbReference type="Google" id="ProtNLM"/>
    </source>
</evidence>
<dbReference type="InterPro" id="IPR049552">
    <property type="entry name" value="PKS_DH_N"/>
</dbReference>
<feature type="region of interest" description="N-terminal hotdog fold" evidence="8">
    <location>
        <begin position="1032"/>
        <end position="1164"/>
    </location>
</feature>
<dbReference type="EMBL" id="JARVKF010000440">
    <property type="protein sequence ID" value="KAK9413400.1"/>
    <property type="molecule type" value="Genomic_DNA"/>
</dbReference>
<dbReference type="InterPro" id="IPR057326">
    <property type="entry name" value="KR_dom"/>
</dbReference>
<dbReference type="InterPro" id="IPR014030">
    <property type="entry name" value="Ketoacyl_synth_N"/>
</dbReference>
<dbReference type="InterPro" id="IPR049900">
    <property type="entry name" value="PKS_mFAS_DH"/>
</dbReference>
<dbReference type="CDD" id="cd00833">
    <property type="entry name" value="PKS"/>
    <property type="match status" value="1"/>
</dbReference>
<reference evidence="12 13" key="1">
    <citation type="journal article" date="2024" name="J. Plant Pathol.">
        <title>Sequence and assembly of the genome of Seiridium unicorne, isolate CBS 538.82, causal agent of cypress canker disease.</title>
        <authorList>
            <person name="Scali E."/>
            <person name="Rocca G.D."/>
            <person name="Danti R."/>
            <person name="Garbelotto M."/>
            <person name="Barberini S."/>
            <person name="Baroncelli R."/>
            <person name="Emiliani G."/>
        </authorList>
    </citation>
    <scope>NUCLEOTIDE SEQUENCE [LARGE SCALE GENOMIC DNA]</scope>
    <source>
        <strain evidence="12 13">BM-138-508</strain>
    </source>
</reference>
<dbReference type="Pfam" id="PF21089">
    <property type="entry name" value="PKS_DH_N"/>
    <property type="match status" value="1"/>
</dbReference>
<dbReference type="Gene3D" id="3.30.70.3290">
    <property type="match status" value="1"/>
</dbReference>
<dbReference type="InterPro" id="IPR016039">
    <property type="entry name" value="Thiolase-like"/>
</dbReference>
<dbReference type="Pfam" id="PF00698">
    <property type="entry name" value="Acyl_transf_1"/>
    <property type="match status" value="1"/>
</dbReference>
<dbReference type="SUPFAM" id="SSF50129">
    <property type="entry name" value="GroES-like"/>
    <property type="match status" value="1"/>
</dbReference>
<dbReference type="SMART" id="SM00823">
    <property type="entry name" value="PKS_PP"/>
    <property type="match status" value="1"/>
</dbReference>
<dbReference type="SUPFAM" id="SSF53901">
    <property type="entry name" value="Thiolase-like"/>
    <property type="match status" value="1"/>
</dbReference>
<dbReference type="InterPro" id="IPR029063">
    <property type="entry name" value="SAM-dependent_MTases_sf"/>
</dbReference>
<dbReference type="CDD" id="cd05195">
    <property type="entry name" value="enoyl_red"/>
    <property type="match status" value="1"/>
</dbReference>
<dbReference type="InterPro" id="IPR013968">
    <property type="entry name" value="PKS_KR"/>
</dbReference>
<dbReference type="InterPro" id="IPR013217">
    <property type="entry name" value="Methyltransf_12"/>
</dbReference>
<dbReference type="CDD" id="cd02440">
    <property type="entry name" value="AdoMet_MTases"/>
    <property type="match status" value="1"/>
</dbReference>
<dbReference type="InterPro" id="IPR011032">
    <property type="entry name" value="GroES-like_sf"/>
</dbReference>
<dbReference type="Pfam" id="PF00109">
    <property type="entry name" value="ketoacyl-synt"/>
    <property type="match status" value="1"/>
</dbReference>
<keyword evidence="4" id="KW-0521">NADP</keyword>
<comment type="caution">
    <text evidence="12">The sequence shown here is derived from an EMBL/GenBank/DDBJ whole genome shotgun (WGS) entry which is preliminary data.</text>
</comment>
<evidence type="ECO:0000256" key="5">
    <source>
        <dbReference type="ARBA" id="ARBA00023002"/>
    </source>
</evidence>
<dbReference type="SUPFAM" id="SSF55048">
    <property type="entry name" value="Probable ACP-binding domain of malonyl-CoA ACP transacylase"/>
    <property type="match status" value="1"/>
</dbReference>
<dbReference type="Gene3D" id="3.90.180.10">
    <property type="entry name" value="Medium-chain alcohol dehydrogenases, catalytic domain"/>
    <property type="match status" value="1"/>
</dbReference>
<dbReference type="SUPFAM" id="SSF51735">
    <property type="entry name" value="NAD(P)-binding Rossmann-fold domains"/>
    <property type="match status" value="2"/>
</dbReference>
<dbReference type="Gene3D" id="3.10.129.110">
    <property type="entry name" value="Polyketide synthase dehydratase"/>
    <property type="match status" value="1"/>
</dbReference>
<dbReference type="SMART" id="SM00826">
    <property type="entry name" value="PKS_DH"/>
    <property type="match status" value="1"/>
</dbReference>
<accession>A0ABR2UG05</accession>
<feature type="region of interest" description="C-terminal hotdog fold" evidence="8">
    <location>
        <begin position="1192"/>
        <end position="1348"/>
    </location>
</feature>
<dbReference type="InterPro" id="IPR049551">
    <property type="entry name" value="PKS_DH_C"/>
</dbReference>
<dbReference type="InterPro" id="IPR020843">
    <property type="entry name" value="ER"/>
</dbReference>
<dbReference type="Pfam" id="PF08242">
    <property type="entry name" value="Methyltransf_12"/>
    <property type="match status" value="1"/>
</dbReference>
<dbReference type="PANTHER" id="PTHR43775:SF29">
    <property type="entry name" value="ASPERFURANONE POLYKETIDE SYNTHASE AFOG-RELATED"/>
    <property type="match status" value="1"/>
</dbReference>
<feature type="domain" description="PKS/mFAS DH" evidence="11">
    <location>
        <begin position="1032"/>
        <end position="1348"/>
    </location>
</feature>
<dbReference type="InterPro" id="IPR013154">
    <property type="entry name" value="ADH-like_N"/>
</dbReference>
<dbReference type="InterPro" id="IPR020841">
    <property type="entry name" value="PKS_Beta-ketoAc_synthase_dom"/>
</dbReference>
<proteinExistence type="predicted"/>
<dbReference type="PROSITE" id="PS00012">
    <property type="entry name" value="PHOSPHOPANTETHEINE"/>
    <property type="match status" value="1"/>
</dbReference>
<keyword evidence="2" id="KW-0597">Phosphoprotein</keyword>
<dbReference type="PROSITE" id="PS50075">
    <property type="entry name" value="CARRIER"/>
    <property type="match status" value="1"/>
</dbReference>
<dbReference type="InterPro" id="IPR020806">
    <property type="entry name" value="PKS_PP-bd"/>
</dbReference>
<protein>
    <recommendedName>
        <fullName evidence="14">Polyketide synthase</fullName>
    </recommendedName>
</protein>
<dbReference type="InterPro" id="IPR001227">
    <property type="entry name" value="Ac_transferase_dom_sf"/>
</dbReference>
<feature type="active site" description="Proton donor; for dehydratase activity" evidence="8">
    <location>
        <position position="1258"/>
    </location>
</feature>
<dbReference type="Gene3D" id="3.40.50.150">
    <property type="entry name" value="Vaccinia Virus protein VP39"/>
    <property type="match status" value="1"/>
</dbReference>
<dbReference type="Proteomes" id="UP001408356">
    <property type="component" value="Unassembled WGS sequence"/>
</dbReference>
<dbReference type="PROSITE" id="PS52004">
    <property type="entry name" value="KS3_2"/>
    <property type="match status" value="1"/>
</dbReference>
<keyword evidence="1" id="KW-0596">Phosphopantetheine</keyword>
<dbReference type="PROSITE" id="PS52019">
    <property type="entry name" value="PKS_MFAS_DH"/>
    <property type="match status" value="1"/>
</dbReference>
<evidence type="ECO:0000256" key="7">
    <source>
        <dbReference type="ARBA" id="ARBA00023315"/>
    </source>
</evidence>
<evidence type="ECO:0000256" key="4">
    <source>
        <dbReference type="ARBA" id="ARBA00022857"/>
    </source>
</evidence>
<name>A0ABR2UG05_9PEZI</name>
<dbReference type="PANTHER" id="PTHR43775">
    <property type="entry name" value="FATTY ACID SYNTHASE"/>
    <property type="match status" value="1"/>
</dbReference>
<evidence type="ECO:0000256" key="2">
    <source>
        <dbReference type="ARBA" id="ARBA00022553"/>
    </source>
</evidence>
<evidence type="ECO:0000256" key="6">
    <source>
        <dbReference type="ARBA" id="ARBA00023268"/>
    </source>
</evidence>
<dbReference type="Pfam" id="PF08659">
    <property type="entry name" value="KR"/>
    <property type="match status" value="1"/>
</dbReference>
<dbReference type="InterPro" id="IPR018201">
    <property type="entry name" value="Ketoacyl_synth_AS"/>
</dbReference>
<dbReference type="InterPro" id="IPR056501">
    <property type="entry name" value="NAD-bd_HRPKS_sdrA"/>
</dbReference>
<dbReference type="PROSITE" id="PS00606">
    <property type="entry name" value="KS3_1"/>
    <property type="match status" value="1"/>
</dbReference>
<dbReference type="InterPro" id="IPR036291">
    <property type="entry name" value="NAD(P)-bd_dom_sf"/>
</dbReference>
<dbReference type="Pfam" id="PF13602">
    <property type="entry name" value="ADH_zinc_N_2"/>
    <property type="match status" value="1"/>
</dbReference>
<feature type="domain" description="Carrier" evidence="9">
    <location>
        <begin position="2566"/>
        <end position="2643"/>
    </location>
</feature>
<dbReference type="Pfam" id="PF14765">
    <property type="entry name" value="PS-DH"/>
    <property type="match status" value="1"/>
</dbReference>
<evidence type="ECO:0000256" key="8">
    <source>
        <dbReference type="PROSITE-ProRule" id="PRU01363"/>
    </source>
</evidence>
<dbReference type="SMART" id="SM00829">
    <property type="entry name" value="PKS_ER"/>
    <property type="match status" value="1"/>
</dbReference>
<dbReference type="Pfam" id="PF23114">
    <property type="entry name" value="NAD-bd_HRPKS_sdrA"/>
    <property type="match status" value="1"/>
</dbReference>
<keyword evidence="13" id="KW-1185">Reference proteome</keyword>
<keyword evidence="7" id="KW-0012">Acyltransferase</keyword>
<dbReference type="SUPFAM" id="SSF52151">
    <property type="entry name" value="FabD/lysophospholipase-like"/>
    <property type="match status" value="1"/>
</dbReference>
<dbReference type="SMART" id="SM00822">
    <property type="entry name" value="PKS_KR"/>
    <property type="match status" value="1"/>
</dbReference>
<dbReference type="InterPro" id="IPR036736">
    <property type="entry name" value="ACP-like_sf"/>
</dbReference>
<sequence>MASKVVQSSGIADNQACDDLLEPLALVGFSLKYPQDADTPEAFWRVLEQGRCLMTEWPDDRMNLDAFFHRGKRTEDQSFVPGAHFVKEHLGAFDAAFFGISATEAAAMDPQHRILLELTYQALENAGISMRQAYGSKTGVYSGSMADDYKQVMLKDIDDIPKYTATGVVMNMIANRISWFYNFSGPSINVDSACSSSLMALDFACQGLRSGACDMAVVAGSSMVLTPESVISLANMGFLSPSGRCFSFDDRANGYSRGEGFSVVVIKRLSDAMRDRNTIRAVIRSTGSNQDGHTPGITQPSSEAQAALIKDTYEKAGLKLNETRFFEAHGTGTALGDPREADAIGSVFRTARSRQDPLYVGALKSNIGHLEGGSGLAGVIKAVMVLEKGVIPPNANFRNLNPRIDADFLNLRFPTECIPWPSSGLRRASVASFGFGGSNSHVILDDAYNYLSLRSLQGIHCTSHHFVFKPSQSVIAVEKPSNGVCSTVLLSARVAGSNQSNSGTINDGTAHHIAMAKDDGMGDGIAVSDKLNIDTDEASSSPECPASRLIVLSAADQNGIERLADIYAAYFQDHEGNEEDNYLDHLAYTLASRRSTLDWRSFAVISSVAEMKSLHSSLSKPQFSGQDIGAAFVFTGQGAQYKNMGAELLFHPVFMASLQHFDQELVKLGSTWSVVDLLRREVPRIHIDINDPEYSQPMTTALEIALHDLLRSTKVTPTVVVGHSSGEIAAAYAAGALSMASACKIAYYRGQFASSMRRTSAVPGAMMSVDLSADEMRTFIGLHVQDSSRVHIACFNSPYNVTISGDEAAIDSIGVELGCHNIRSQKLNTGVAYHSPHMRQITDGYAQSISQLERGIKNTNSPCLISTVTGQYALGLDELCNPSYWVSNMVSPVKFSDAMHTMSSSLGKKQTRKLGAPKLGIIGDVIEIGPHAALRRPIQDCMAHDVPECKIRYHSVLDRRSSATQKILRLAGELFSRGYSVDTVKINQIGSPPIDNLQTLVYLPLYPFNHSKIYWHESPLSQHSRLRRFPKHELLGTPVVDWNPMLPRWRKFFDLAETPWIEHHIVNNKAIYPATGMVAMALEGAAQVADARRQITGYQLRDAIFSAPMTFRELDRQEVELHMRPDEAHSDKNSSSLEYHIYSRKEGGWFENCHGNIRICYGKQKSSLDGILQHKEDQYYQKKYEEALIACRHKVPTEKMYDHLRLNGLDYGPSFRVLDDLAWDGENCATGEIECFKWTSRHSRHERQTHIAHPVTLDAAGQIMWVALTKGAQKVIFNGVAVTRIQSAWIASSGFSYPNTESLRATCTVSLKGLRGTDSSMFAMDAAGNLKLVISHLETTAVGGDEATMIARPRQICFGMTYKPDIDLMDADQIAAFTKPRSAGESEPESFYQDLELILLYYASLALEQKDVVTSENPLEPWISKYVAWLRLQLLRYHAGELHCHDWAARITDSRAMDRLIDRIRNTNAEGRFFVSVGCHLGSIISGQTNPLEVMFQSGLAENHYQEVCDKIRCCKGLAKFLDVLSHKNPQLKILEIGAGTGSITKHVLGALCTPGETAAGAIRASRYEYTDISEAFFEQAREKFSVYDPTLRYKLLDIEKDPVSQGYEPESYDVIVAAWVLHATHDLAATIQRVRRLLKPNGKLILLEITKPAIFRNGFAFGTLPGWWLSTEAERKWSPCVSEHEWERYLLTNGFQCIDVVLPDYESDICHENSILIATADDGGNTIDRSTQGARLILNPSSHLQHLAAENLQNTLWAQLGLQSQALNINDTALSQLPSGCTLVFLVELCRPYLSTLDQSSFETLKVLLGEASNVIWVTSAAKSDKLSAELHMVRGLARVLSTEKPSRVFVTLSLENENLEHHAYIKHICQVFTATTTRKSPIVELEYVECDGTLMIGRVFADAKLNQKVHETTHTLIKHQRLDQSPPLISTIANPGLLDSMRFEEDSEYSMDLGADEIEIQVQAVGVNFRDLQVVLGRYGKEVGCECAGIVTRIGINCDNFQPGDRVCAIVLGCSRTFVRFHYQLAVKIPDFLSTAEAASLPTTGVTAYHSLISLANLQKEESILIHSAAGGTGQMALQIAQFVGADVYVTTGSEEKKELLKSSYGVPESRIFGSRDNSFARDIMRATDGKGVDVVLNSLSGEALVASWDCIAPGGRFLELGKMDIEANAKLPMARFANNVSFHAVAVDFMAIARPLLIGNALRTVMNMVSKHQIHVATPLQTYPISESDTAFRIMQTGKNIGKAVLLLNPSDVVPTWLKPKLACCLDPSATYLISGGLGGLGRSAAKWMSQRGAKHLILLSRSGPRTTPAIALLEELRGEGISIRTPKCDVSSAESLSEALKQCSDMPPIQGCLQATMVLQDSLFETMSWDQWSISIRSKVASTWNLHRQLPSGLSFFIMLSSVAGIAGSMGQSNYAAGNTYQDALAAHRLAVGEKATSIDLGWMGDVGIVAENDSLTKGKEAAGDLAKIQEVEFLALLDHYCGETLEIKTSEQAQPIIGLVTPAQFRGQGIEPPDWLIDRLIFSGLEQHSNGNEANHSADGNTGVNEHDWVNAFICAQSSNEAGDVVVEALVQKLSKATSITPDDIDRSRPLHTFGVDSLLAVEIRNWFGKLFKADVAIFDITGQASLEEIARGAAGHCGLSRSHVESKDV</sequence>
<organism evidence="12 13">
    <name type="scientific">Seiridium unicorne</name>
    <dbReference type="NCBI Taxonomy" id="138068"/>
    <lineage>
        <taxon>Eukaryota</taxon>
        <taxon>Fungi</taxon>
        <taxon>Dikarya</taxon>
        <taxon>Ascomycota</taxon>
        <taxon>Pezizomycotina</taxon>
        <taxon>Sordariomycetes</taxon>
        <taxon>Xylariomycetidae</taxon>
        <taxon>Amphisphaeriales</taxon>
        <taxon>Sporocadaceae</taxon>
        <taxon>Seiridium</taxon>
    </lineage>
</organism>
<dbReference type="Gene3D" id="3.40.366.10">
    <property type="entry name" value="Malonyl-Coenzyme A Acyl Carrier Protein, domain 2"/>
    <property type="match status" value="1"/>
</dbReference>
<dbReference type="InterPro" id="IPR016035">
    <property type="entry name" value="Acyl_Trfase/lysoPLipase"/>
</dbReference>
<dbReference type="Pfam" id="PF02801">
    <property type="entry name" value="Ketoacyl-synt_C"/>
    <property type="match status" value="1"/>
</dbReference>
<dbReference type="SUPFAM" id="SSF47336">
    <property type="entry name" value="ACP-like"/>
    <property type="match status" value="1"/>
</dbReference>
<dbReference type="Gene3D" id="1.10.1200.10">
    <property type="entry name" value="ACP-like"/>
    <property type="match status" value="1"/>
</dbReference>
<dbReference type="InterPro" id="IPR042104">
    <property type="entry name" value="PKS_dehydratase_sf"/>
</dbReference>
<dbReference type="Pfam" id="PF23297">
    <property type="entry name" value="ACP_SdgA_C"/>
    <property type="match status" value="1"/>
</dbReference>
<evidence type="ECO:0000256" key="1">
    <source>
        <dbReference type="ARBA" id="ARBA00022450"/>
    </source>
</evidence>
<keyword evidence="3" id="KW-0808">Transferase</keyword>
<dbReference type="InterPro" id="IPR020807">
    <property type="entry name" value="PKS_DH"/>
</dbReference>